<accession>A0A7S3ZDM7</accession>
<dbReference type="AlphaFoldDB" id="A0A7S3ZDM7"/>
<dbReference type="PANTHER" id="PTHR43364">
    <property type="entry name" value="NADH-SPECIFIC METHYLGLYOXAL REDUCTASE-RELATED"/>
    <property type="match status" value="1"/>
</dbReference>
<dbReference type="SUPFAM" id="SSF51430">
    <property type="entry name" value="NAD(P)-linked oxidoreductase"/>
    <property type="match status" value="1"/>
</dbReference>
<name>A0A7S3ZDM7_9EUKA</name>
<evidence type="ECO:0000256" key="1">
    <source>
        <dbReference type="ARBA" id="ARBA00023002"/>
    </source>
</evidence>
<dbReference type="GO" id="GO:0016491">
    <property type="term" value="F:oxidoreductase activity"/>
    <property type="evidence" value="ECO:0007669"/>
    <property type="project" value="UniProtKB-KW"/>
</dbReference>
<gene>
    <name evidence="3" type="ORF">LGLO00237_LOCUS32022</name>
</gene>
<sequence length="268" mass="30103">MHWPARYTPQSNWGQSLMYDYDAEKYPYYKNHASFEEIAEAMGKLMDEGKIRSWGMCNDNAYGLAASCAAAKALGCAPPAAMQNDFSLIDRRAEENGVSEASSAIHENVGFMAYNALAGGMLTGKYFDGLPPVTDDPQEARARQTLRTPRGRMDTVGWGRTLYRYRTAAAVRAAQDYKKLADEYGMSLLEMSIRWCQSRPLVTSTLLGHSNEQQLKECLKAAEARKPLPSSLMWEIDRIHMRNRLPIFASERVGKDWDGEGEIGERIP</sequence>
<evidence type="ECO:0000313" key="3">
    <source>
        <dbReference type="EMBL" id="CAE0680236.1"/>
    </source>
</evidence>
<dbReference type="PANTHER" id="PTHR43364:SF4">
    <property type="entry name" value="NAD(P)-LINKED OXIDOREDUCTASE SUPERFAMILY PROTEIN"/>
    <property type="match status" value="1"/>
</dbReference>
<dbReference type="Gene3D" id="3.20.20.100">
    <property type="entry name" value="NADP-dependent oxidoreductase domain"/>
    <property type="match status" value="1"/>
</dbReference>
<dbReference type="EMBL" id="HBIV01045687">
    <property type="protein sequence ID" value="CAE0680236.1"/>
    <property type="molecule type" value="Transcribed_RNA"/>
</dbReference>
<evidence type="ECO:0000259" key="2">
    <source>
        <dbReference type="Pfam" id="PF00248"/>
    </source>
</evidence>
<dbReference type="InterPro" id="IPR023210">
    <property type="entry name" value="NADP_OxRdtase_dom"/>
</dbReference>
<protein>
    <recommendedName>
        <fullName evidence="2">NADP-dependent oxidoreductase domain-containing protein</fullName>
    </recommendedName>
</protein>
<dbReference type="Pfam" id="PF00248">
    <property type="entry name" value="Aldo_ket_red"/>
    <property type="match status" value="1"/>
</dbReference>
<reference evidence="3" key="1">
    <citation type="submission" date="2021-01" db="EMBL/GenBank/DDBJ databases">
        <authorList>
            <person name="Corre E."/>
            <person name="Pelletier E."/>
            <person name="Niang G."/>
            <person name="Scheremetjew M."/>
            <person name="Finn R."/>
            <person name="Kale V."/>
            <person name="Holt S."/>
            <person name="Cochrane G."/>
            <person name="Meng A."/>
            <person name="Brown T."/>
            <person name="Cohen L."/>
        </authorList>
    </citation>
    <scope>NUCLEOTIDE SEQUENCE</scope>
    <source>
        <strain evidence="3">CCCM811</strain>
    </source>
</reference>
<organism evidence="3">
    <name type="scientific">Lotharella globosa</name>
    <dbReference type="NCBI Taxonomy" id="91324"/>
    <lineage>
        <taxon>Eukaryota</taxon>
        <taxon>Sar</taxon>
        <taxon>Rhizaria</taxon>
        <taxon>Cercozoa</taxon>
        <taxon>Chlorarachniophyceae</taxon>
        <taxon>Lotharella</taxon>
    </lineage>
</organism>
<feature type="domain" description="NADP-dependent oxidoreductase" evidence="2">
    <location>
        <begin position="1"/>
        <end position="239"/>
    </location>
</feature>
<dbReference type="InterPro" id="IPR036812">
    <property type="entry name" value="NAD(P)_OxRdtase_dom_sf"/>
</dbReference>
<keyword evidence="1" id="KW-0560">Oxidoreductase</keyword>
<dbReference type="InterPro" id="IPR050523">
    <property type="entry name" value="AKR_Detox_Biosynth"/>
</dbReference>
<proteinExistence type="predicted"/>